<dbReference type="AlphaFoldDB" id="A0AAE0EI09"/>
<reference evidence="1" key="1">
    <citation type="journal article" date="2023" name="Plant J.">
        <title>Genome sequences and population genomics provide insights into the demographic history, inbreeding, and mutation load of two 'living fossil' tree species of Dipteronia.</title>
        <authorList>
            <person name="Feng Y."/>
            <person name="Comes H.P."/>
            <person name="Chen J."/>
            <person name="Zhu S."/>
            <person name="Lu R."/>
            <person name="Zhang X."/>
            <person name="Li P."/>
            <person name="Qiu J."/>
            <person name="Olsen K.M."/>
            <person name="Qiu Y."/>
        </authorList>
    </citation>
    <scope>NUCLEOTIDE SEQUENCE</scope>
    <source>
        <strain evidence="1">NBL</strain>
    </source>
</reference>
<evidence type="ECO:0000313" key="1">
    <source>
        <dbReference type="EMBL" id="KAK3229178.1"/>
    </source>
</evidence>
<accession>A0AAE0EI09</accession>
<protein>
    <submittedName>
        <fullName evidence="1">Uncharacterized protein</fullName>
    </submittedName>
</protein>
<dbReference type="EMBL" id="JANJYJ010000001">
    <property type="protein sequence ID" value="KAK3229178.1"/>
    <property type="molecule type" value="Genomic_DNA"/>
</dbReference>
<dbReference type="Proteomes" id="UP001281410">
    <property type="component" value="Unassembled WGS sequence"/>
</dbReference>
<organism evidence="1 2">
    <name type="scientific">Dipteronia sinensis</name>
    <dbReference type="NCBI Taxonomy" id="43782"/>
    <lineage>
        <taxon>Eukaryota</taxon>
        <taxon>Viridiplantae</taxon>
        <taxon>Streptophyta</taxon>
        <taxon>Embryophyta</taxon>
        <taxon>Tracheophyta</taxon>
        <taxon>Spermatophyta</taxon>
        <taxon>Magnoliopsida</taxon>
        <taxon>eudicotyledons</taxon>
        <taxon>Gunneridae</taxon>
        <taxon>Pentapetalae</taxon>
        <taxon>rosids</taxon>
        <taxon>malvids</taxon>
        <taxon>Sapindales</taxon>
        <taxon>Sapindaceae</taxon>
        <taxon>Hippocastanoideae</taxon>
        <taxon>Acereae</taxon>
        <taxon>Dipteronia</taxon>
    </lineage>
</organism>
<evidence type="ECO:0000313" key="2">
    <source>
        <dbReference type="Proteomes" id="UP001281410"/>
    </source>
</evidence>
<keyword evidence="2" id="KW-1185">Reference proteome</keyword>
<gene>
    <name evidence="1" type="ORF">Dsin_001059</name>
</gene>
<sequence>MRPGLGLLPDSWPGLLDGPARPDRGSAIAANNFKAIWVYLTSPILEVLCGAGTYSAVKLPEEDSATHDQVVVFFRFCFLNVAFLIDQVHEGIEI</sequence>
<comment type="caution">
    <text evidence="1">The sequence shown here is derived from an EMBL/GenBank/DDBJ whole genome shotgun (WGS) entry which is preliminary data.</text>
</comment>
<proteinExistence type="predicted"/>
<name>A0AAE0EI09_9ROSI</name>